<accession>A0A084R1S8</accession>
<dbReference type="STRING" id="1283841.A0A084R1S8"/>
<dbReference type="HOGENOM" id="CLU_2943324_0_0_1"/>
<sequence length="60" mass="6781">MRVPAFLLNEQADKAAQEATGWREGGTTGPRAAEPAELWALRSTLKTWTHKHVHKAWQDK</sequence>
<dbReference type="Proteomes" id="UP000028524">
    <property type="component" value="Unassembled WGS sequence"/>
</dbReference>
<gene>
    <name evidence="2" type="ORF">S40285_10590</name>
</gene>
<dbReference type="AlphaFoldDB" id="A0A084R1S8"/>
<reference evidence="2 3" key="1">
    <citation type="journal article" date="2014" name="BMC Genomics">
        <title>Comparative genome sequencing reveals chemotype-specific gene clusters in the toxigenic black mold Stachybotrys.</title>
        <authorList>
            <person name="Semeiks J."/>
            <person name="Borek D."/>
            <person name="Otwinowski Z."/>
            <person name="Grishin N.V."/>
        </authorList>
    </citation>
    <scope>NUCLEOTIDE SEQUENCE [LARGE SCALE GENOMIC DNA]</scope>
    <source>
        <strain evidence="2 3">IBT 40285</strain>
    </source>
</reference>
<dbReference type="InParanoid" id="A0A084R1S8"/>
<evidence type="ECO:0000313" key="3">
    <source>
        <dbReference type="Proteomes" id="UP000028524"/>
    </source>
</evidence>
<keyword evidence="3" id="KW-1185">Reference proteome</keyword>
<evidence type="ECO:0000256" key="1">
    <source>
        <dbReference type="SAM" id="MobiDB-lite"/>
    </source>
</evidence>
<proteinExistence type="predicted"/>
<name>A0A084R1S8_STAC4</name>
<protein>
    <submittedName>
        <fullName evidence="2">Uncharacterized protein</fullName>
    </submittedName>
</protein>
<organism evidence="2 3">
    <name type="scientific">Stachybotrys chlorohalonatus (strain IBT 40285)</name>
    <dbReference type="NCBI Taxonomy" id="1283841"/>
    <lineage>
        <taxon>Eukaryota</taxon>
        <taxon>Fungi</taxon>
        <taxon>Dikarya</taxon>
        <taxon>Ascomycota</taxon>
        <taxon>Pezizomycotina</taxon>
        <taxon>Sordariomycetes</taxon>
        <taxon>Hypocreomycetidae</taxon>
        <taxon>Hypocreales</taxon>
        <taxon>Stachybotryaceae</taxon>
        <taxon>Stachybotrys</taxon>
    </lineage>
</organism>
<feature type="region of interest" description="Disordered" evidence="1">
    <location>
        <begin position="1"/>
        <end position="34"/>
    </location>
</feature>
<evidence type="ECO:0000313" key="2">
    <source>
        <dbReference type="EMBL" id="KFA70163.1"/>
    </source>
</evidence>
<dbReference type="EMBL" id="KL659301">
    <property type="protein sequence ID" value="KFA70163.1"/>
    <property type="molecule type" value="Genomic_DNA"/>
</dbReference>
<dbReference type="OrthoDB" id="5082906at2759"/>